<keyword evidence="2" id="KW-1185">Reference proteome</keyword>
<organism evidence="1 2">
    <name type="scientific">Sporosarcina saromensis</name>
    <dbReference type="NCBI Taxonomy" id="359365"/>
    <lineage>
        <taxon>Bacteria</taxon>
        <taxon>Bacillati</taxon>
        <taxon>Bacillota</taxon>
        <taxon>Bacilli</taxon>
        <taxon>Bacillales</taxon>
        <taxon>Caryophanaceae</taxon>
        <taxon>Sporosarcina</taxon>
    </lineage>
</organism>
<dbReference type="RefSeq" id="WP_317944290.1">
    <property type="nucleotide sequence ID" value="NZ_JAUBDI010000010.1"/>
</dbReference>
<proteinExistence type="predicted"/>
<evidence type="ECO:0000313" key="1">
    <source>
        <dbReference type="EMBL" id="MDW0113749.1"/>
    </source>
</evidence>
<evidence type="ECO:0000313" key="2">
    <source>
        <dbReference type="Proteomes" id="UP001282284"/>
    </source>
</evidence>
<name>A0ABU4G9T4_9BACL</name>
<protein>
    <submittedName>
        <fullName evidence="1">Uncharacterized protein</fullName>
    </submittedName>
</protein>
<gene>
    <name evidence="1" type="ORF">QT711_11175</name>
</gene>
<reference evidence="1 2" key="1">
    <citation type="submission" date="2023-06" db="EMBL/GenBank/DDBJ databases">
        <title>Sporosarcina sp. nov., isolated from Korean traditional fermented seafood 'Jeotgal'.</title>
        <authorList>
            <person name="Yang A.I."/>
            <person name="Shin N.-R."/>
        </authorList>
    </citation>
    <scope>NUCLEOTIDE SEQUENCE [LARGE SCALE GENOMIC DNA]</scope>
    <source>
        <strain evidence="1 2">KCTC13119</strain>
    </source>
</reference>
<sequence>MSIVFSMNKQHENDIKLALSLQKPFIIDERIILKNIDVLYDKLTTTVDGSKVIYFDDVVKKIIYKAQTEGDHEIWLDDINQTINVSTVILGVGVGKNRKYIFEF</sequence>
<accession>A0ABU4G9T4</accession>
<dbReference type="EMBL" id="JAUBDI010000010">
    <property type="protein sequence ID" value="MDW0113749.1"/>
    <property type="molecule type" value="Genomic_DNA"/>
</dbReference>
<dbReference type="Proteomes" id="UP001282284">
    <property type="component" value="Unassembled WGS sequence"/>
</dbReference>
<comment type="caution">
    <text evidence="1">The sequence shown here is derived from an EMBL/GenBank/DDBJ whole genome shotgun (WGS) entry which is preliminary data.</text>
</comment>